<organism evidence="2 3">
    <name type="scientific">Bacillus phage vB_BanS-Tsamsa</name>
    <dbReference type="NCBI Taxonomy" id="1308863"/>
    <lineage>
        <taxon>Viruses</taxon>
        <taxon>Duplodnaviria</taxon>
        <taxon>Heunggongvirae</taxon>
        <taxon>Uroviricota</taxon>
        <taxon>Caudoviricetes</taxon>
        <taxon>Joanripponvirinae</taxon>
        <taxon>Tsamsavirus</taxon>
        <taxon>Tsamsavirus tsamsa</taxon>
    </lineage>
</organism>
<protein>
    <recommendedName>
        <fullName evidence="1">WDGH domain-containing protein</fullName>
    </recommendedName>
</protein>
<evidence type="ECO:0000259" key="1">
    <source>
        <dbReference type="Pfam" id="PF25311"/>
    </source>
</evidence>
<dbReference type="RefSeq" id="YP_008873377.1">
    <property type="nucleotide sequence ID" value="NC_023007.1"/>
</dbReference>
<dbReference type="InterPro" id="IPR057362">
    <property type="entry name" value="WDGH"/>
</dbReference>
<accession>U5J9Q1</accession>
<evidence type="ECO:0000313" key="3">
    <source>
        <dbReference type="Proteomes" id="UP000017661"/>
    </source>
</evidence>
<evidence type="ECO:0000313" key="2">
    <source>
        <dbReference type="EMBL" id="AGI11821.1"/>
    </source>
</evidence>
<name>U5J9Q1_9CAUD</name>
<dbReference type="Pfam" id="PF25311">
    <property type="entry name" value="WDGH"/>
    <property type="match status" value="1"/>
</dbReference>
<dbReference type="GeneID" id="17825265"/>
<feature type="domain" description="WDGH" evidence="1">
    <location>
        <begin position="57"/>
        <end position="151"/>
    </location>
</feature>
<dbReference type="OrthoDB" id="19466at10239"/>
<dbReference type="Proteomes" id="UP000017661">
    <property type="component" value="Segment"/>
</dbReference>
<sequence>MSQFKLGNKVMFKSQLPDIYKVTETGVEDFGERKDVAVVTLDKGYKNIPADLIMRVGELGDGYHTFDELYEHRMMLFLVICHTYKEQAWKSMLHSDGTMFDGSFIVGVTTPEGQYSYHYREQDYHLFKVKELEFAPEYDGHVPSDITRLLSLLEKE</sequence>
<dbReference type="EMBL" id="KC481682">
    <property type="protein sequence ID" value="AGI11821.1"/>
    <property type="molecule type" value="Genomic_DNA"/>
</dbReference>
<dbReference type="KEGG" id="vg:17825265"/>
<reference evidence="2 3" key="1">
    <citation type="journal article" date="2014" name="PLoS ONE">
        <title>Novel Giant Siphovirus from Bacillus anthracis Features Unusual Genome Characteristics.</title>
        <authorList>
            <person name="Ganz H.H."/>
            <person name="Law C."/>
            <person name="Schmuki M."/>
            <person name="Eichenseher F."/>
            <person name="Calendar R."/>
            <person name="Loessner M.J."/>
            <person name="Getz W.M."/>
            <person name="Korlach J."/>
            <person name="Beyer W."/>
            <person name="Klumpp J."/>
        </authorList>
    </citation>
    <scope>NUCLEOTIDE SEQUENCE [LARGE SCALE GENOMIC DNA]</scope>
</reference>
<keyword evidence="3" id="KW-1185">Reference proteome</keyword>
<proteinExistence type="predicted"/>